<dbReference type="OrthoDB" id="9799110at2"/>
<feature type="domain" description="Aspartate/homoserine dehydrogenase NAD-binding" evidence="14">
    <location>
        <begin position="12"/>
        <end position="144"/>
    </location>
</feature>
<dbReference type="Gene3D" id="3.30.360.10">
    <property type="entry name" value="Dihydrodipicolinate Reductase, domain 2"/>
    <property type="match status" value="1"/>
</dbReference>
<feature type="domain" description="Homoserine dehydrogenase catalytic" evidence="13">
    <location>
        <begin position="152"/>
        <end position="352"/>
    </location>
</feature>
<accession>A0A432YQL4</accession>
<evidence type="ECO:0000256" key="7">
    <source>
        <dbReference type="ARBA" id="ARBA00022857"/>
    </source>
</evidence>
<dbReference type="GO" id="GO:0009090">
    <property type="term" value="P:homoserine biosynthetic process"/>
    <property type="evidence" value="ECO:0007669"/>
    <property type="project" value="UniProtKB-ARBA"/>
</dbReference>
<gene>
    <name evidence="15" type="ORF">CWI71_00670</name>
</gene>
<evidence type="ECO:0000259" key="13">
    <source>
        <dbReference type="Pfam" id="PF00742"/>
    </source>
</evidence>
<evidence type="ECO:0000313" key="16">
    <source>
        <dbReference type="Proteomes" id="UP000288259"/>
    </source>
</evidence>
<evidence type="ECO:0000256" key="2">
    <source>
        <dbReference type="ARBA" id="ARBA00005056"/>
    </source>
</evidence>
<comment type="pathway">
    <text evidence="3">Amino-acid biosynthesis; L-methionine biosynthesis via de novo pathway; L-homoserine from L-aspartate: step 3/3.</text>
</comment>
<keyword evidence="16" id="KW-1185">Reference proteome</keyword>
<comment type="pathway">
    <text evidence="2">Amino-acid biosynthesis; L-threonine biosynthesis; L-threonine from L-aspartate: step 3/5.</text>
</comment>
<evidence type="ECO:0000256" key="6">
    <source>
        <dbReference type="ARBA" id="ARBA00022697"/>
    </source>
</evidence>
<sequence>MSQAEIAIGVVGVGTIGSYWLEHFAPQLSLDSQACVTALFRSTRRLEVPRGIALADWRAQLQAQGEDYHADSVETWVRASCQRGQRPMVLDLTAAKSISRSYPSWLAAGAHLISANKYAGSSALDAYQELHRVRQQYQRHWLYNTTVGAGLPILSAVNERCRCGDEIIRIEGNLSGSLSWIFQNYRSGDSLAEWIAKAQQQGLTEPDPRLDLGGMDVARKLVILAREAGWPLQLADLEIQNRVPETLREIETDAFMDQGDALDAAFDAWRERTAPQAQQWVYLGFIERGKNGELRGGTELKAIDESSLYARLPAGNANFTLRSRQYDENPLVIQGPGAGPEVTAAGVHSDVLQLIARLNHHV</sequence>
<dbReference type="InterPro" id="IPR036291">
    <property type="entry name" value="NAD(P)-bd_dom_sf"/>
</dbReference>
<dbReference type="RefSeq" id="WP_126753320.1">
    <property type="nucleotide sequence ID" value="NZ_PIPY01000001.1"/>
</dbReference>
<dbReference type="GO" id="GO:0009089">
    <property type="term" value="P:lysine biosynthetic process via diaminopimelate"/>
    <property type="evidence" value="ECO:0007669"/>
    <property type="project" value="UniProtKB-ARBA"/>
</dbReference>
<evidence type="ECO:0000313" key="15">
    <source>
        <dbReference type="EMBL" id="RUO63612.1"/>
    </source>
</evidence>
<dbReference type="PANTHER" id="PTHR43070">
    <property type="match status" value="1"/>
</dbReference>
<reference evidence="16" key="1">
    <citation type="journal article" date="2018" name="Front. Microbiol.">
        <title>Genome-Based Analysis Reveals the Taxonomy and Diversity of the Family Idiomarinaceae.</title>
        <authorList>
            <person name="Liu Y."/>
            <person name="Lai Q."/>
            <person name="Shao Z."/>
        </authorList>
    </citation>
    <scope>NUCLEOTIDE SEQUENCE [LARGE SCALE GENOMIC DNA]</scope>
    <source>
        <strain evidence="16">CVS-6</strain>
    </source>
</reference>
<comment type="caution">
    <text evidence="15">The sequence shown here is derived from an EMBL/GenBank/DDBJ whole genome shotgun (WGS) entry which is preliminary data.</text>
</comment>
<proteinExistence type="inferred from homology"/>
<dbReference type="InterPro" id="IPR011147">
    <property type="entry name" value="Bifunc_Aspkin/hSer_DH"/>
</dbReference>
<evidence type="ECO:0000256" key="4">
    <source>
        <dbReference type="ARBA" id="ARBA00013213"/>
    </source>
</evidence>
<comment type="catalytic activity">
    <reaction evidence="10">
        <text>L-homoserine + NADP(+) = L-aspartate 4-semialdehyde + NADPH + H(+)</text>
        <dbReference type="Rhea" id="RHEA:15761"/>
        <dbReference type="ChEBI" id="CHEBI:15378"/>
        <dbReference type="ChEBI" id="CHEBI:57476"/>
        <dbReference type="ChEBI" id="CHEBI:57783"/>
        <dbReference type="ChEBI" id="CHEBI:58349"/>
        <dbReference type="ChEBI" id="CHEBI:537519"/>
        <dbReference type="EC" id="1.1.1.3"/>
    </reaction>
    <physiologicalReaction direction="right-to-left" evidence="10">
        <dbReference type="Rhea" id="RHEA:15763"/>
    </physiologicalReaction>
</comment>
<keyword evidence="5" id="KW-0028">Amino-acid biosynthesis</keyword>
<evidence type="ECO:0000256" key="11">
    <source>
        <dbReference type="ARBA" id="ARBA00049031"/>
    </source>
</evidence>
<dbReference type="InterPro" id="IPR001342">
    <property type="entry name" value="HDH_cat"/>
</dbReference>
<comment type="catalytic activity">
    <reaction evidence="11">
        <text>L-homoserine + NAD(+) = L-aspartate 4-semialdehyde + NADH + H(+)</text>
        <dbReference type="Rhea" id="RHEA:15757"/>
        <dbReference type="ChEBI" id="CHEBI:15378"/>
        <dbReference type="ChEBI" id="CHEBI:57476"/>
        <dbReference type="ChEBI" id="CHEBI:57540"/>
        <dbReference type="ChEBI" id="CHEBI:57945"/>
        <dbReference type="ChEBI" id="CHEBI:537519"/>
        <dbReference type="EC" id="1.1.1.3"/>
    </reaction>
    <physiologicalReaction direction="right-to-left" evidence="11">
        <dbReference type="Rhea" id="RHEA:15759"/>
    </physiologicalReaction>
</comment>
<dbReference type="InterPro" id="IPR019811">
    <property type="entry name" value="HDH_CS"/>
</dbReference>
<dbReference type="UniPathway" id="UPA00051">
    <property type="reaction ID" value="UER00465"/>
</dbReference>
<evidence type="ECO:0000256" key="9">
    <source>
        <dbReference type="ARBA" id="ARBA00023167"/>
    </source>
</evidence>
<dbReference type="Proteomes" id="UP000288259">
    <property type="component" value="Unassembled WGS sequence"/>
</dbReference>
<dbReference type="GO" id="GO:0009086">
    <property type="term" value="P:methionine biosynthetic process"/>
    <property type="evidence" value="ECO:0007669"/>
    <property type="project" value="UniProtKB-KW"/>
</dbReference>
<keyword evidence="8" id="KW-0560">Oxidoreductase</keyword>
<comment type="similarity">
    <text evidence="12">Belongs to the homoserine dehydrogenase family.</text>
</comment>
<evidence type="ECO:0000256" key="12">
    <source>
        <dbReference type="RuleBase" id="RU004171"/>
    </source>
</evidence>
<dbReference type="FunFam" id="3.30.360.10:FF:000006">
    <property type="entry name" value="Bifunctional aspartokinase/homoserine dehydrogenase"/>
    <property type="match status" value="1"/>
</dbReference>
<dbReference type="GO" id="GO:0004412">
    <property type="term" value="F:homoserine dehydrogenase activity"/>
    <property type="evidence" value="ECO:0007669"/>
    <property type="project" value="UniProtKB-EC"/>
</dbReference>
<dbReference type="UniPathway" id="UPA00050">
    <property type="reaction ID" value="UER00063"/>
</dbReference>
<dbReference type="Pfam" id="PF03447">
    <property type="entry name" value="NAD_binding_3"/>
    <property type="match status" value="1"/>
</dbReference>
<protein>
    <recommendedName>
        <fullName evidence="4">homoserine dehydrogenase</fullName>
        <ecNumber evidence="4">1.1.1.3</ecNumber>
    </recommendedName>
</protein>
<keyword evidence="6" id="KW-0791">Threonine biosynthesis</keyword>
<evidence type="ECO:0000256" key="8">
    <source>
        <dbReference type="ARBA" id="ARBA00023002"/>
    </source>
</evidence>
<dbReference type="EC" id="1.1.1.3" evidence="4"/>
<evidence type="ECO:0000256" key="1">
    <source>
        <dbReference type="ARBA" id="ARBA00001920"/>
    </source>
</evidence>
<organism evidence="15 16">
    <name type="scientific">Pseudidiomarina insulisalsae</name>
    <dbReference type="NCBI Taxonomy" id="575789"/>
    <lineage>
        <taxon>Bacteria</taxon>
        <taxon>Pseudomonadati</taxon>
        <taxon>Pseudomonadota</taxon>
        <taxon>Gammaproteobacteria</taxon>
        <taxon>Alteromonadales</taxon>
        <taxon>Idiomarinaceae</taxon>
        <taxon>Pseudidiomarina</taxon>
    </lineage>
</organism>
<dbReference type="InterPro" id="IPR005106">
    <property type="entry name" value="Asp/hSer_DH_NAD-bd"/>
</dbReference>
<evidence type="ECO:0000256" key="10">
    <source>
        <dbReference type="ARBA" id="ARBA00048841"/>
    </source>
</evidence>
<evidence type="ECO:0000256" key="3">
    <source>
        <dbReference type="ARBA" id="ARBA00005062"/>
    </source>
</evidence>
<dbReference type="SUPFAM" id="SSF51735">
    <property type="entry name" value="NAD(P)-binding Rossmann-fold domains"/>
    <property type="match status" value="1"/>
</dbReference>
<keyword evidence="9" id="KW-0486">Methionine biosynthesis</keyword>
<name>A0A432YQL4_9GAMM</name>
<keyword evidence="7" id="KW-0521">NADP</keyword>
<evidence type="ECO:0000256" key="5">
    <source>
        <dbReference type="ARBA" id="ARBA00022605"/>
    </source>
</evidence>
<dbReference type="PROSITE" id="PS01042">
    <property type="entry name" value="HOMOSER_DHGENASE"/>
    <property type="match status" value="1"/>
</dbReference>
<dbReference type="PANTHER" id="PTHR43070:SF5">
    <property type="entry name" value="HOMOSERINE DEHYDROGENASE"/>
    <property type="match status" value="1"/>
</dbReference>
<dbReference type="EMBL" id="PIPY01000001">
    <property type="protein sequence ID" value="RUO63612.1"/>
    <property type="molecule type" value="Genomic_DNA"/>
</dbReference>
<dbReference type="AlphaFoldDB" id="A0A432YQL4"/>
<dbReference type="Gene3D" id="3.40.50.720">
    <property type="entry name" value="NAD(P)-binding Rossmann-like Domain"/>
    <property type="match status" value="1"/>
</dbReference>
<dbReference type="SUPFAM" id="SSF55347">
    <property type="entry name" value="Glyceraldehyde-3-phosphate dehydrogenase-like, C-terminal domain"/>
    <property type="match status" value="1"/>
</dbReference>
<evidence type="ECO:0000259" key="14">
    <source>
        <dbReference type="Pfam" id="PF03447"/>
    </source>
</evidence>
<dbReference type="Pfam" id="PF00742">
    <property type="entry name" value="Homoserine_dh"/>
    <property type="match status" value="1"/>
</dbReference>
<dbReference type="GO" id="GO:0009088">
    <property type="term" value="P:threonine biosynthetic process"/>
    <property type="evidence" value="ECO:0007669"/>
    <property type="project" value="UniProtKB-UniPathway"/>
</dbReference>
<comment type="cofactor">
    <cofactor evidence="1">
        <name>a metal cation</name>
        <dbReference type="ChEBI" id="CHEBI:25213"/>
    </cofactor>
</comment>
<dbReference type="GO" id="GO:0050661">
    <property type="term" value="F:NADP binding"/>
    <property type="evidence" value="ECO:0007669"/>
    <property type="project" value="InterPro"/>
</dbReference>